<feature type="region of interest" description="Disordered" evidence="1">
    <location>
        <begin position="39"/>
        <end position="67"/>
    </location>
</feature>
<protein>
    <submittedName>
        <fullName evidence="2">Uncharacterized protein</fullName>
    </submittedName>
</protein>
<evidence type="ECO:0000313" key="3">
    <source>
        <dbReference type="Proteomes" id="UP001274830"/>
    </source>
</evidence>
<name>A0AAE0WRP6_9PEZI</name>
<dbReference type="AlphaFoldDB" id="A0AAE0WRP6"/>
<comment type="caution">
    <text evidence="2">The sequence shown here is derived from an EMBL/GenBank/DDBJ whole genome shotgun (WGS) entry which is preliminary data.</text>
</comment>
<accession>A0AAE0WRP6</accession>
<keyword evidence="3" id="KW-1185">Reference proteome</keyword>
<organism evidence="2 3">
    <name type="scientific">Recurvomyces mirabilis</name>
    <dbReference type="NCBI Taxonomy" id="574656"/>
    <lineage>
        <taxon>Eukaryota</taxon>
        <taxon>Fungi</taxon>
        <taxon>Dikarya</taxon>
        <taxon>Ascomycota</taxon>
        <taxon>Pezizomycotina</taxon>
        <taxon>Dothideomycetes</taxon>
        <taxon>Dothideomycetidae</taxon>
        <taxon>Mycosphaerellales</taxon>
        <taxon>Teratosphaeriaceae</taxon>
        <taxon>Recurvomyces</taxon>
    </lineage>
</organism>
<dbReference type="Proteomes" id="UP001274830">
    <property type="component" value="Unassembled WGS sequence"/>
</dbReference>
<evidence type="ECO:0000256" key="1">
    <source>
        <dbReference type="SAM" id="MobiDB-lite"/>
    </source>
</evidence>
<evidence type="ECO:0000313" key="2">
    <source>
        <dbReference type="EMBL" id="KAK3676686.1"/>
    </source>
</evidence>
<sequence length="75" mass="8243">MSNEQAHTYHNKGNNIIEVTMTNQKDNYTAIMAAKRGTNGNLIPWRDRQTPSPPPGPTAPLSSPVELTVQYYGAS</sequence>
<dbReference type="EMBL" id="JAUTXT010000009">
    <property type="protein sequence ID" value="KAK3676686.1"/>
    <property type="molecule type" value="Genomic_DNA"/>
</dbReference>
<gene>
    <name evidence="2" type="ORF">LTR78_003461</name>
</gene>
<reference evidence="2" key="1">
    <citation type="submission" date="2023-07" db="EMBL/GenBank/DDBJ databases">
        <title>Black Yeasts Isolated from many extreme environments.</title>
        <authorList>
            <person name="Coleine C."/>
            <person name="Stajich J.E."/>
            <person name="Selbmann L."/>
        </authorList>
    </citation>
    <scope>NUCLEOTIDE SEQUENCE</scope>
    <source>
        <strain evidence="2">CCFEE 5485</strain>
    </source>
</reference>
<proteinExistence type="predicted"/>